<dbReference type="Pfam" id="PF04324">
    <property type="entry name" value="Fer2_BFD"/>
    <property type="match status" value="1"/>
</dbReference>
<dbReference type="PANTHER" id="PTHR37424:SF1">
    <property type="entry name" value="BACTERIOFERRITIN-ASSOCIATED FERREDOXIN"/>
    <property type="match status" value="1"/>
</dbReference>
<dbReference type="KEGG" id="hbh:E4T21_17970"/>
<evidence type="ECO:0000256" key="9">
    <source>
        <dbReference type="ARBA" id="ARBA00046332"/>
    </source>
</evidence>
<reference evidence="11" key="1">
    <citation type="submission" date="2021-02" db="EMBL/GenBank/DDBJ databases">
        <title>Strain Y2R2, a novel species of the genus Halomonas.</title>
        <authorList>
            <person name="Huang H."/>
        </authorList>
    </citation>
    <scope>NUCLEOTIDE SEQUENCE</scope>
    <source>
        <strain evidence="11">Y2R2</strain>
    </source>
</reference>
<name>A0A5C1NM42_9GAMM</name>
<evidence type="ECO:0000256" key="5">
    <source>
        <dbReference type="ARBA" id="ARBA00023004"/>
    </source>
</evidence>
<evidence type="ECO:0000259" key="10">
    <source>
        <dbReference type="Pfam" id="PF04324"/>
    </source>
</evidence>
<keyword evidence="3" id="KW-0479">Metal-binding</keyword>
<dbReference type="GO" id="GO:0046872">
    <property type="term" value="F:metal ion binding"/>
    <property type="evidence" value="ECO:0007669"/>
    <property type="project" value="UniProtKB-KW"/>
</dbReference>
<evidence type="ECO:0000256" key="6">
    <source>
        <dbReference type="ARBA" id="ARBA00023014"/>
    </source>
</evidence>
<proteinExistence type="inferred from homology"/>
<comment type="cofactor">
    <cofactor evidence="7">
        <name>[2Fe-2S] cluster</name>
        <dbReference type="ChEBI" id="CHEBI:190135"/>
    </cofactor>
</comment>
<evidence type="ECO:0000256" key="4">
    <source>
        <dbReference type="ARBA" id="ARBA00022982"/>
    </source>
</evidence>
<dbReference type="Proteomes" id="UP000324285">
    <property type="component" value="Chromosome"/>
</dbReference>
<dbReference type="InterPro" id="IPR052371">
    <property type="entry name" value="BFD-associated_ferredoxin"/>
</dbReference>
<dbReference type="GO" id="GO:0051537">
    <property type="term" value="F:2 iron, 2 sulfur cluster binding"/>
    <property type="evidence" value="ECO:0007669"/>
    <property type="project" value="UniProtKB-KW"/>
</dbReference>
<dbReference type="InterPro" id="IPR007419">
    <property type="entry name" value="BFD-like_2Fe2S-bd_dom"/>
</dbReference>
<comment type="similarity">
    <text evidence="9">Belongs to the Bfd family.</text>
</comment>
<evidence type="ECO:0000313" key="12">
    <source>
        <dbReference type="Proteomes" id="UP000324285"/>
    </source>
</evidence>
<keyword evidence="5" id="KW-0408">Iron</keyword>
<keyword evidence="12" id="KW-1185">Reference proteome</keyword>
<dbReference type="Gene3D" id="1.10.10.1100">
    <property type="entry name" value="BFD-like [2Fe-2S]-binding domain"/>
    <property type="match status" value="1"/>
</dbReference>
<evidence type="ECO:0000256" key="3">
    <source>
        <dbReference type="ARBA" id="ARBA00022723"/>
    </source>
</evidence>
<protein>
    <recommendedName>
        <fullName evidence="8">Bacterioferritin-associated ferredoxin</fullName>
    </recommendedName>
</protein>
<evidence type="ECO:0000256" key="7">
    <source>
        <dbReference type="ARBA" id="ARBA00034078"/>
    </source>
</evidence>
<sequence length="68" mass="7646">MYVCLCKGISDRHLRQSVEDGSHSWRQVQRETGCGTQCGKCACVGKQIVREAIHEKLSQEVQHLAYAV</sequence>
<keyword evidence="6" id="KW-0411">Iron-sulfur</keyword>
<dbReference type="InterPro" id="IPR041854">
    <property type="entry name" value="BFD-like_2Fe2S-bd_dom_sf"/>
</dbReference>
<dbReference type="EMBL" id="CP038437">
    <property type="protein sequence ID" value="QEM83225.1"/>
    <property type="molecule type" value="Genomic_DNA"/>
</dbReference>
<dbReference type="OrthoDB" id="9815350at2"/>
<keyword evidence="1" id="KW-0813">Transport</keyword>
<dbReference type="AlphaFoldDB" id="A0A5C1NM42"/>
<evidence type="ECO:0000313" key="11">
    <source>
        <dbReference type="EMBL" id="QEM83225.1"/>
    </source>
</evidence>
<dbReference type="PANTHER" id="PTHR37424">
    <property type="entry name" value="BACTERIOFERRITIN-ASSOCIATED FERREDOXIN"/>
    <property type="match status" value="1"/>
</dbReference>
<evidence type="ECO:0000256" key="8">
    <source>
        <dbReference type="ARBA" id="ARBA00039386"/>
    </source>
</evidence>
<gene>
    <name evidence="11" type="ORF">E4T21_17970</name>
</gene>
<organism evidence="11 12">
    <name type="scientific">Halomonas binhaiensis</name>
    <dbReference type="NCBI Taxonomy" id="2562282"/>
    <lineage>
        <taxon>Bacteria</taxon>
        <taxon>Pseudomonadati</taxon>
        <taxon>Pseudomonadota</taxon>
        <taxon>Gammaproteobacteria</taxon>
        <taxon>Oceanospirillales</taxon>
        <taxon>Halomonadaceae</taxon>
        <taxon>Halomonas</taxon>
    </lineage>
</organism>
<feature type="domain" description="BFD-like [2Fe-2S]-binding" evidence="10">
    <location>
        <begin position="2"/>
        <end position="44"/>
    </location>
</feature>
<accession>A0A5C1NM42</accession>
<evidence type="ECO:0000256" key="2">
    <source>
        <dbReference type="ARBA" id="ARBA00022714"/>
    </source>
</evidence>
<evidence type="ECO:0000256" key="1">
    <source>
        <dbReference type="ARBA" id="ARBA00022448"/>
    </source>
</evidence>
<keyword evidence="2" id="KW-0001">2Fe-2S</keyword>
<keyword evidence="4" id="KW-0249">Electron transport</keyword>